<dbReference type="SMART" id="SM00434">
    <property type="entry name" value="TOP4c"/>
    <property type="match status" value="1"/>
</dbReference>
<dbReference type="PANTHER" id="PTHR10169:SF38">
    <property type="entry name" value="DNA TOPOISOMERASE 2"/>
    <property type="match status" value="1"/>
</dbReference>
<keyword evidence="4" id="KW-0547">Nucleotide-binding</keyword>
<evidence type="ECO:0000256" key="6">
    <source>
        <dbReference type="ARBA" id="ARBA00023029"/>
    </source>
</evidence>
<evidence type="ECO:0000256" key="5">
    <source>
        <dbReference type="ARBA" id="ARBA00022840"/>
    </source>
</evidence>
<dbReference type="GO" id="GO:0003677">
    <property type="term" value="F:DNA binding"/>
    <property type="evidence" value="ECO:0007669"/>
    <property type="project" value="UniProtKB-UniRule"/>
</dbReference>
<comment type="catalytic activity">
    <reaction evidence="1 9">
        <text>ATP-dependent breakage, passage and rejoining of double-stranded DNA.</text>
        <dbReference type="EC" id="5.6.2.2"/>
    </reaction>
</comment>
<dbReference type="PROSITE" id="PS52040">
    <property type="entry name" value="TOPO_IIA"/>
    <property type="match status" value="1"/>
</dbReference>
<gene>
    <name evidence="11" type="ORF">BLA29_011160</name>
</gene>
<dbReference type="GO" id="GO:0000819">
    <property type="term" value="P:sister chromatid segregation"/>
    <property type="evidence" value="ECO:0007669"/>
    <property type="project" value="TreeGrafter"/>
</dbReference>
<evidence type="ECO:0000256" key="1">
    <source>
        <dbReference type="ARBA" id="ARBA00000185"/>
    </source>
</evidence>
<keyword evidence="8 9" id="KW-0413">Isomerase</keyword>
<dbReference type="InterPro" id="IPR013760">
    <property type="entry name" value="Topo_IIA-like_dom_sf"/>
</dbReference>
<organism evidence="11 12">
    <name type="scientific">Euroglyphus maynei</name>
    <name type="common">Mayne's house dust mite</name>
    <dbReference type="NCBI Taxonomy" id="6958"/>
    <lineage>
        <taxon>Eukaryota</taxon>
        <taxon>Metazoa</taxon>
        <taxon>Ecdysozoa</taxon>
        <taxon>Arthropoda</taxon>
        <taxon>Chelicerata</taxon>
        <taxon>Arachnida</taxon>
        <taxon>Acari</taxon>
        <taxon>Acariformes</taxon>
        <taxon>Sarcoptiformes</taxon>
        <taxon>Astigmata</taxon>
        <taxon>Psoroptidia</taxon>
        <taxon>Analgoidea</taxon>
        <taxon>Pyroglyphidae</taxon>
        <taxon>Pyroglyphinae</taxon>
        <taxon>Euroglyphus</taxon>
    </lineage>
</organism>
<dbReference type="InterPro" id="IPR002205">
    <property type="entry name" value="Topo_IIA_dom_A"/>
</dbReference>
<feature type="active site" description="O-(5'-phospho-DNA)-tyrosine intermediate" evidence="9">
    <location>
        <position position="72"/>
    </location>
</feature>
<keyword evidence="6 9" id="KW-0799">Topoisomerase</keyword>
<dbReference type="GO" id="GO:0005524">
    <property type="term" value="F:ATP binding"/>
    <property type="evidence" value="ECO:0007669"/>
    <property type="project" value="UniProtKB-KW"/>
</dbReference>
<reference evidence="11 12" key="1">
    <citation type="submission" date="2017-03" db="EMBL/GenBank/DDBJ databases">
        <title>Genome Survey of Euroglyphus maynei.</title>
        <authorList>
            <person name="Arlian L.G."/>
            <person name="Morgan M.S."/>
            <person name="Rider S.D."/>
        </authorList>
    </citation>
    <scope>NUCLEOTIDE SEQUENCE [LARGE SCALE GENOMIC DNA]</scope>
    <source>
        <strain evidence="11">Arlian Lab</strain>
        <tissue evidence="11">Whole body</tissue>
    </source>
</reference>
<dbReference type="SUPFAM" id="SSF56719">
    <property type="entry name" value="Type II DNA topoisomerase"/>
    <property type="match status" value="1"/>
</dbReference>
<name>A0A1Y3BNJ6_EURMA</name>
<evidence type="ECO:0000256" key="9">
    <source>
        <dbReference type="PROSITE-ProRule" id="PRU01384"/>
    </source>
</evidence>
<dbReference type="EC" id="5.6.2.2" evidence="3"/>
<dbReference type="Pfam" id="PF00521">
    <property type="entry name" value="DNA_topoisoIV"/>
    <property type="match status" value="1"/>
</dbReference>
<keyword evidence="12" id="KW-1185">Reference proteome</keyword>
<dbReference type="GO" id="GO:0000712">
    <property type="term" value="P:resolution of meiotic recombination intermediates"/>
    <property type="evidence" value="ECO:0007669"/>
    <property type="project" value="TreeGrafter"/>
</dbReference>
<evidence type="ECO:0000256" key="2">
    <source>
        <dbReference type="ARBA" id="ARBA00001946"/>
    </source>
</evidence>
<dbReference type="Gene3D" id="3.90.199.10">
    <property type="entry name" value="Topoisomerase II, domain 5"/>
    <property type="match status" value="1"/>
</dbReference>
<dbReference type="GO" id="GO:0006265">
    <property type="term" value="P:DNA topological change"/>
    <property type="evidence" value="ECO:0007669"/>
    <property type="project" value="UniProtKB-UniRule"/>
</dbReference>
<accession>A0A1Y3BNJ6</accession>
<dbReference type="AlphaFoldDB" id="A0A1Y3BNJ6"/>
<feature type="non-terminal residue" evidence="11">
    <location>
        <position position="1"/>
    </location>
</feature>
<dbReference type="OrthoDB" id="276498at2759"/>
<dbReference type="PANTHER" id="PTHR10169">
    <property type="entry name" value="DNA TOPOISOMERASE/GYRASE"/>
    <property type="match status" value="1"/>
</dbReference>
<keyword evidence="5" id="KW-0067">ATP-binding</keyword>
<dbReference type="GO" id="GO:0005634">
    <property type="term" value="C:nucleus"/>
    <property type="evidence" value="ECO:0007669"/>
    <property type="project" value="TreeGrafter"/>
</dbReference>
<comment type="cofactor">
    <cofactor evidence="2">
        <name>Mg(2+)</name>
        <dbReference type="ChEBI" id="CHEBI:18420"/>
    </cofactor>
</comment>
<proteinExistence type="predicted"/>
<keyword evidence="7 9" id="KW-0238">DNA-binding</keyword>
<dbReference type="Proteomes" id="UP000194236">
    <property type="component" value="Unassembled WGS sequence"/>
</dbReference>
<comment type="caution">
    <text evidence="11">The sequence shown here is derived from an EMBL/GenBank/DDBJ whole genome shotgun (WGS) entry which is preliminary data.</text>
</comment>
<protein>
    <recommendedName>
        <fullName evidence="3">DNA topoisomerase (ATP-hydrolyzing)</fullName>
        <ecNumber evidence="3">5.6.2.2</ecNumber>
    </recommendedName>
</protein>
<evidence type="ECO:0000256" key="8">
    <source>
        <dbReference type="ARBA" id="ARBA00023235"/>
    </source>
</evidence>
<dbReference type="GO" id="GO:0003918">
    <property type="term" value="F:DNA topoisomerase type II (double strand cut, ATP-hydrolyzing) activity"/>
    <property type="evidence" value="ECO:0007669"/>
    <property type="project" value="UniProtKB-EC"/>
</dbReference>
<evidence type="ECO:0000256" key="7">
    <source>
        <dbReference type="ARBA" id="ARBA00023125"/>
    </source>
</evidence>
<feature type="non-terminal residue" evidence="11">
    <location>
        <position position="186"/>
    </location>
</feature>
<dbReference type="InterPro" id="IPR013758">
    <property type="entry name" value="Topo_IIA_A/C_ab"/>
</dbReference>
<evidence type="ECO:0000313" key="11">
    <source>
        <dbReference type="EMBL" id="OTF80715.1"/>
    </source>
</evidence>
<evidence type="ECO:0000259" key="10">
    <source>
        <dbReference type="PROSITE" id="PS52040"/>
    </source>
</evidence>
<dbReference type="EMBL" id="MUJZ01016901">
    <property type="protein sequence ID" value="OTF80715.1"/>
    <property type="molecule type" value="Genomic_DNA"/>
</dbReference>
<sequence>QRKIIYTCLDKYCQQKIKVTELAGIVSQYTAHQHGNHSLPLTIVNMAQRFKNKINLLLPIGKFGKDAASPRYLSTILSPITRKIFPELDDPLLTYQRDDQEIEPDYYVPIIPMVLVNGSEGIGTGWSTKVPKNDPIKIVDIIKKMIYGEEPVKLIEELNHTSSMVMFDKSGNIKQYNSASEILKEF</sequence>
<feature type="domain" description="Topo IIA-type catalytic" evidence="10">
    <location>
        <begin position="1"/>
        <end position="186"/>
    </location>
</feature>
<evidence type="ECO:0000256" key="4">
    <source>
        <dbReference type="ARBA" id="ARBA00022741"/>
    </source>
</evidence>
<dbReference type="InterPro" id="IPR050634">
    <property type="entry name" value="DNA_Topoisomerase_II"/>
</dbReference>
<evidence type="ECO:0000313" key="12">
    <source>
        <dbReference type="Proteomes" id="UP000194236"/>
    </source>
</evidence>
<evidence type="ECO:0000256" key="3">
    <source>
        <dbReference type="ARBA" id="ARBA00012895"/>
    </source>
</evidence>